<keyword evidence="3" id="KW-1185">Reference proteome</keyword>
<comment type="caution">
    <text evidence="2">The sequence shown here is derived from an EMBL/GenBank/DDBJ whole genome shotgun (WGS) entry which is preliminary data.</text>
</comment>
<dbReference type="InterPro" id="IPR050312">
    <property type="entry name" value="IolE/XylAMocC-like"/>
</dbReference>
<keyword evidence="2" id="KW-0413">Isomerase</keyword>
<reference evidence="2 3" key="1">
    <citation type="submission" date="2019-04" db="EMBL/GenBank/DDBJ databases">
        <title>Cohnella sp. nov., isolated from soil.</title>
        <authorList>
            <person name="Kim W."/>
        </authorList>
    </citation>
    <scope>NUCLEOTIDE SEQUENCE [LARGE SCALE GENOMIC DNA]</scope>
    <source>
        <strain evidence="2 3">CAU 1483</strain>
    </source>
</reference>
<sequence>MKISFTTLACPDWSWEKIVEEAARLGYDGIEVRGIGKEMFLPKCAPFLPENRTRTMKELESKGLEICCLDTSCVFHNEQNFNASVEEGKATIDLAQSLGVPYIRIFGDAIPYSDRREQTIAQVARGAAELSRYAEGKSVQVLLETHGDFADSNAMLAVIDAVDSEAFGVLWDINNPYKYEPGETMIETYDKLGRHIKHTHIKDTLGRGPAAKIMLAGEGDVPISECVSILRNNGYEGWLSFEWEKRWHPDIEEPEVALPQFIRHMKSMP</sequence>
<accession>A0A4U0FGQ8</accession>
<dbReference type="GO" id="GO:0016853">
    <property type="term" value="F:isomerase activity"/>
    <property type="evidence" value="ECO:0007669"/>
    <property type="project" value="UniProtKB-KW"/>
</dbReference>
<gene>
    <name evidence="2" type="ORF">E5161_01590</name>
</gene>
<dbReference type="AlphaFoldDB" id="A0A4U0FGQ8"/>
<evidence type="ECO:0000313" key="3">
    <source>
        <dbReference type="Proteomes" id="UP000309673"/>
    </source>
</evidence>
<dbReference type="PANTHER" id="PTHR12110">
    <property type="entry name" value="HYDROXYPYRUVATE ISOMERASE"/>
    <property type="match status" value="1"/>
</dbReference>
<evidence type="ECO:0000259" key="1">
    <source>
        <dbReference type="Pfam" id="PF01261"/>
    </source>
</evidence>
<dbReference type="Gene3D" id="3.20.20.150">
    <property type="entry name" value="Divalent-metal-dependent TIM barrel enzymes"/>
    <property type="match status" value="1"/>
</dbReference>
<feature type="domain" description="Xylose isomerase-like TIM barrel" evidence="1">
    <location>
        <begin position="19"/>
        <end position="263"/>
    </location>
</feature>
<protein>
    <submittedName>
        <fullName evidence="2">Sugar phosphate isomerase/epimerase</fullName>
    </submittedName>
</protein>
<dbReference type="Proteomes" id="UP000309673">
    <property type="component" value="Unassembled WGS sequence"/>
</dbReference>
<proteinExistence type="predicted"/>
<dbReference type="SUPFAM" id="SSF51658">
    <property type="entry name" value="Xylose isomerase-like"/>
    <property type="match status" value="1"/>
</dbReference>
<evidence type="ECO:0000313" key="2">
    <source>
        <dbReference type="EMBL" id="TJY44117.1"/>
    </source>
</evidence>
<dbReference type="InterPro" id="IPR013022">
    <property type="entry name" value="Xyl_isomerase-like_TIM-brl"/>
</dbReference>
<dbReference type="Pfam" id="PF01261">
    <property type="entry name" value="AP_endonuc_2"/>
    <property type="match status" value="1"/>
</dbReference>
<dbReference type="OrthoDB" id="3185623at2"/>
<dbReference type="RefSeq" id="WP_136775837.1">
    <property type="nucleotide sequence ID" value="NZ_SUPK01000001.1"/>
</dbReference>
<name>A0A4U0FGQ8_9BACL</name>
<dbReference type="EMBL" id="SUPK01000001">
    <property type="protein sequence ID" value="TJY44117.1"/>
    <property type="molecule type" value="Genomic_DNA"/>
</dbReference>
<dbReference type="InterPro" id="IPR036237">
    <property type="entry name" value="Xyl_isomerase-like_sf"/>
</dbReference>
<organism evidence="2 3">
    <name type="scientific">Cohnella pontilimi</name>
    <dbReference type="NCBI Taxonomy" id="2564100"/>
    <lineage>
        <taxon>Bacteria</taxon>
        <taxon>Bacillati</taxon>
        <taxon>Bacillota</taxon>
        <taxon>Bacilli</taxon>
        <taxon>Bacillales</taxon>
        <taxon>Paenibacillaceae</taxon>
        <taxon>Cohnella</taxon>
    </lineage>
</organism>